<keyword evidence="1" id="KW-0472">Membrane</keyword>
<comment type="caution">
    <text evidence="2">The sequence shown here is derived from an EMBL/GenBank/DDBJ whole genome shotgun (WGS) entry which is preliminary data.</text>
</comment>
<evidence type="ECO:0000313" key="3">
    <source>
        <dbReference type="Proteomes" id="UP000528460"/>
    </source>
</evidence>
<dbReference type="PROSITE" id="PS51257">
    <property type="entry name" value="PROKAR_LIPOPROTEIN"/>
    <property type="match status" value="1"/>
</dbReference>
<reference evidence="2 3" key="1">
    <citation type="submission" date="2020-05" db="EMBL/GenBank/DDBJ databases">
        <authorList>
            <person name="Whitworth D."/>
        </authorList>
    </citation>
    <scope>NUCLEOTIDE SEQUENCE [LARGE SCALE GENOMIC DNA]</scope>
    <source>
        <strain evidence="2 3">CA046A</strain>
    </source>
</reference>
<name>A0A7Y4NHS5_9BACT</name>
<keyword evidence="1" id="KW-1133">Transmembrane helix</keyword>
<keyword evidence="1" id="KW-0812">Transmembrane</keyword>
<dbReference type="RefSeq" id="WP_171421449.1">
    <property type="nucleotide sequence ID" value="NZ_JABFJW010000454.1"/>
</dbReference>
<protein>
    <submittedName>
        <fullName evidence="2">Uncharacterized protein</fullName>
    </submittedName>
</protein>
<dbReference type="Proteomes" id="UP000528460">
    <property type="component" value="Unassembled WGS sequence"/>
</dbReference>
<feature type="transmembrane region" description="Helical" evidence="1">
    <location>
        <begin position="12"/>
        <end position="31"/>
    </location>
</feature>
<evidence type="ECO:0000256" key="1">
    <source>
        <dbReference type="SAM" id="Phobius"/>
    </source>
</evidence>
<gene>
    <name evidence="2" type="ORF">HNS30_35490</name>
</gene>
<dbReference type="EMBL" id="JABFJW010000454">
    <property type="protein sequence ID" value="NOK14349.1"/>
    <property type="molecule type" value="Genomic_DNA"/>
</dbReference>
<evidence type="ECO:0000313" key="2">
    <source>
        <dbReference type="EMBL" id="NOK14349.1"/>
    </source>
</evidence>
<dbReference type="AlphaFoldDB" id="A0A7Y4NHS5"/>
<sequence>MLADHLKELLGNPVFIAGLFACLGAGTKILWDLWVGRRRELESLSLEKQIELPEDQPSQFCWPIYIRLRKDNVIWRRILNKRDEHGLTANIGSAFERSVALPNHGEVVESKIHLAFLGDNADEDLLEVLMDYVNHIGIYQAIRATGEEKNFPYDFGAPYPKGAARHGRVPSAPISDAI</sequence>
<proteinExistence type="predicted"/>
<accession>A0A7Y4NHS5</accession>
<organism evidence="2 3">
    <name type="scientific">Corallococcus exercitus</name>
    <dbReference type="NCBI Taxonomy" id="2316736"/>
    <lineage>
        <taxon>Bacteria</taxon>
        <taxon>Pseudomonadati</taxon>
        <taxon>Myxococcota</taxon>
        <taxon>Myxococcia</taxon>
        <taxon>Myxococcales</taxon>
        <taxon>Cystobacterineae</taxon>
        <taxon>Myxococcaceae</taxon>
        <taxon>Corallococcus</taxon>
    </lineage>
</organism>